<dbReference type="EMBL" id="JAXIVS010000011">
    <property type="protein sequence ID" value="MDY7230459.1"/>
    <property type="molecule type" value="Genomic_DNA"/>
</dbReference>
<protein>
    <recommendedName>
        <fullName evidence="3">Prolyl 4-hydroxylase alpha subunit domain-containing protein</fullName>
    </recommendedName>
</protein>
<evidence type="ECO:0008006" key="3">
    <source>
        <dbReference type="Google" id="ProtNLM"/>
    </source>
</evidence>
<evidence type="ECO:0000313" key="1">
    <source>
        <dbReference type="EMBL" id="MDY7230459.1"/>
    </source>
</evidence>
<accession>A0ABU5HC42</accession>
<comment type="caution">
    <text evidence="1">The sequence shown here is derived from an EMBL/GenBank/DDBJ whole genome shotgun (WGS) entry which is preliminary data.</text>
</comment>
<evidence type="ECO:0000313" key="2">
    <source>
        <dbReference type="Proteomes" id="UP001291309"/>
    </source>
</evidence>
<dbReference type="RefSeq" id="WP_321549181.1">
    <property type="nucleotide sequence ID" value="NZ_JAXIVS010000011.1"/>
</dbReference>
<dbReference type="Proteomes" id="UP001291309">
    <property type="component" value="Unassembled WGS sequence"/>
</dbReference>
<sequence length="396" mass="44253">MRRDGEQWQSIFLASPIKGRDLRIKVVNSDNPSLFEAVREIVQSGEIDADCIARHEADLTRLGVLIGAAEVSRPVVFHCWLTEPESGERAGHASHEDADLGDLVGAPVLVYQPPGTALPDVLRERVLLEKQFAWGAPESWFAPGCGRLWVEDPGTRILAVFSVPAHLESIVASLRPDEPPPSSLTAETSRLLRRANVLVTRGFAAHRAEEWERTCDEARRRFASDGFVNVEGLLHPLQLVALRHYLREFVAEGHAELTKEETVCYGAHNEGVCRYLHHQLSGLVGRIVGREIKPSYTYFRTYRPGAVLERHLDREPSHYSISFLVDYTPESADRSPWPLCLEPGSGGVVPVFQRRGDGVFFEGIKVPHFRDRLAAGCTSTSVFFEYVPKEYSGPLR</sequence>
<reference evidence="1 2" key="1">
    <citation type="submission" date="2023-12" db="EMBL/GenBank/DDBJ databases">
        <title>the genome sequence of Hyalangium sp. s54d21.</title>
        <authorList>
            <person name="Zhang X."/>
        </authorList>
    </citation>
    <scope>NUCLEOTIDE SEQUENCE [LARGE SCALE GENOMIC DNA]</scope>
    <source>
        <strain evidence="2">s54d21</strain>
    </source>
</reference>
<name>A0ABU5HC42_9BACT</name>
<proteinExistence type="predicted"/>
<organism evidence="1 2">
    <name type="scientific">Hyalangium rubrum</name>
    <dbReference type="NCBI Taxonomy" id="3103134"/>
    <lineage>
        <taxon>Bacteria</taxon>
        <taxon>Pseudomonadati</taxon>
        <taxon>Myxococcota</taxon>
        <taxon>Myxococcia</taxon>
        <taxon>Myxococcales</taxon>
        <taxon>Cystobacterineae</taxon>
        <taxon>Archangiaceae</taxon>
        <taxon>Hyalangium</taxon>
    </lineage>
</organism>
<gene>
    <name evidence="1" type="ORF">SYV04_28950</name>
</gene>
<keyword evidence="2" id="KW-1185">Reference proteome</keyword>